<reference evidence="10" key="1">
    <citation type="submission" date="2023-04" db="EMBL/GenBank/DDBJ databases">
        <title>Chromosome-level genome of Chaenocephalus aceratus.</title>
        <authorList>
            <person name="Park H."/>
        </authorList>
    </citation>
    <scope>NUCLEOTIDE SEQUENCE</scope>
    <source>
        <strain evidence="10">DE</strain>
        <tissue evidence="10">Muscle</tissue>
    </source>
</reference>
<evidence type="ECO:0000256" key="2">
    <source>
        <dbReference type="ARBA" id="ARBA00022679"/>
    </source>
</evidence>
<dbReference type="GO" id="GO:0005524">
    <property type="term" value="F:ATP binding"/>
    <property type="evidence" value="ECO:0007669"/>
    <property type="project" value="UniProtKB-UniRule"/>
</dbReference>
<dbReference type="Pfam" id="PF00615">
    <property type="entry name" value="RGS"/>
    <property type="match status" value="1"/>
</dbReference>
<dbReference type="GO" id="GO:0050254">
    <property type="term" value="F:rhodopsin kinase activity"/>
    <property type="evidence" value="ECO:0007669"/>
    <property type="project" value="TreeGrafter"/>
</dbReference>
<evidence type="ECO:0000256" key="6">
    <source>
        <dbReference type="PROSITE-ProRule" id="PRU10141"/>
    </source>
</evidence>
<evidence type="ECO:0000313" key="11">
    <source>
        <dbReference type="Proteomes" id="UP001228049"/>
    </source>
</evidence>
<dbReference type="PROSITE" id="PS00108">
    <property type="entry name" value="PROTEIN_KINASE_ST"/>
    <property type="match status" value="1"/>
</dbReference>
<dbReference type="InterPro" id="IPR017441">
    <property type="entry name" value="Protein_kinase_ATP_BS"/>
</dbReference>
<keyword evidence="3 6" id="KW-0547">Nucleotide-binding</keyword>
<dbReference type="EMBL" id="JASDAP010000007">
    <property type="protein sequence ID" value="KAK1899370.1"/>
    <property type="molecule type" value="Genomic_DNA"/>
</dbReference>
<dbReference type="PROSITE" id="PS50132">
    <property type="entry name" value="RGS"/>
    <property type="match status" value="1"/>
</dbReference>
<dbReference type="PROSITE" id="PS51285">
    <property type="entry name" value="AGC_KINASE_CTER"/>
    <property type="match status" value="1"/>
</dbReference>
<dbReference type="Pfam" id="PF00069">
    <property type="entry name" value="Pkinase"/>
    <property type="match status" value="1"/>
</dbReference>
<evidence type="ECO:0000256" key="4">
    <source>
        <dbReference type="ARBA" id="ARBA00022777"/>
    </source>
</evidence>
<dbReference type="SMART" id="SM00220">
    <property type="entry name" value="S_TKc"/>
    <property type="match status" value="1"/>
</dbReference>
<dbReference type="InterPro" id="IPR016137">
    <property type="entry name" value="RGS"/>
</dbReference>
<gene>
    <name evidence="10" type="ORF">KUDE01_000162</name>
</gene>
<dbReference type="InterPro" id="IPR036305">
    <property type="entry name" value="RGS_sf"/>
</dbReference>
<dbReference type="Gene3D" id="3.30.200.20">
    <property type="entry name" value="Phosphorylase Kinase, domain 1"/>
    <property type="match status" value="2"/>
</dbReference>
<dbReference type="GO" id="GO:0009966">
    <property type="term" value="P:regulation of signal transduction"/>
    <property type="evidence" value="ECO:0007669"/>
    <property type="project" value="TreeGrafter"/>
</dbReference>
<dbReference type="Gene3D" id="1.10.510.10">
    <property type="entry name" value="Transferase(Phosphotransferase) domain 1"/>
    <property type="match status" value="2"/>
</dbReference>
<feature type="binding site" evidence="6">
    <location>
        <position position="216"/>
    </location>
    <ligand>
        <name>ATP</name>
        <dbReference type="ChEBI" id="CHEBI:30616"/>
    </ligand>
</feature>
<dbReference type="SMART" id="SM00315">
    <property type="entry name" value="RGS"/>
    <property type="match status" value="1"/>
</dbReference>
<feature type="domain" description="RGS" evidence="8">
    <location>
        <begin position="59"/>
        <end position="172"/>
    </location>
</feature>
<evidence type="ECO:0000256" key="5">
    <source>
        <dbReference type="ARBA" id="ARBA00022840"/>
    </source>
</evidence>
<evidence type="ECO:0000313" key="10">
    <source>
        <dbReference type="EMBL" id="KAK1899370.1"/>
    </source>
</evidence>
<evidence type="ECO:0000259" key="8">
    <source>
        <dbReference type="PROSITE" id="PS50132"/>
    </source>
</evidence>
<dbReference type="InterPro" id="IPR011009">
    <property type="entry name" value="Kinase-like_dom_sf"/>
</dbReference>
<evidence type="ECO:0000259" key="7">
    <source>
        <dbReference type="PROSITE" id="PS50011"/>
    </source>
</evidence>
<name>A0AAD9CC17_DISEL</name>
<keyword evidence="2" id="KW-0808">Transferase</keyword>
<proteinExistence type="predicted"/>
<dbReference type="Proteomes" id="UP001228049">
    <property type="component" value="Unassembled WGS sequence"/>
</dbReference>
<dbReference type="PANTHER" id="PTHR24355">
    <property type="entry name" value="G PROTEIN-COUPLED RECEPTOR KINASE/RIBOSOMAL PROTEIN S6 KINASE"/>
    <property type="match status" value="1"/>
</dbReference>
<sequence>MDTLPGLDNLVANTAYLKAQNINRDKLRDQWISLSLPKPRMSSDLQASVGRNYESLCEQQPIGKKLFQQFLLASNSQYMVATEFLQELSDWSFAEKEAREKAKQRILAKFFQPGSRSFVSYFTGEAAGICKGLSIKKFDEEMLDELREATRDLLRGKPFVEYLDSPFFYKFLQWKEYEKQKINDRYFYEFRTLGKGGFGEVCAVQVKHTGQMYACKKLDKRCLKKKGCERLALLEKRILEQVNSLFIVNLAYAYDNKNHLCLVMDLMNGGDLHFHIYELGERGMCMERVVYYAAQITTGILHLHTLDIVYRDMKPENVLLDAKGQCRLSDLGLAMELPKNKKVCQTAGTTDFREKVQNEEVTRRTLEDDCKFEHKNFNDSSKDLIRCFLKKKSVHRLGCRNVNDDPRDHVFFKSINFRRLEAGLVDPPWVPTSNVVYAKDTNRLMESSVVEYIQFEQRDEEFFKKFSTGAVSIQWQKEMINSGVFDHLNDKEDNCNGYNNESSMCNIL</sequence>
<comment type="caution">
    <text evidence="10">The sequence shown here is derived from an EMBL/GenBank/DDBJ whole genome shotgun (WGS) entry which is preliminary data.</text>
</comment>
<accession>A0AAD9CC17</accession>
<dbReference type="PROSITE" id="PS00107">
    <property type="entry name" value="PROTEIN_KINASE_ATP"/>
    <property type="match status" value="1"/>
</dbReference>
<keyword evidence="4 10" id="KW-0418">Kinase</keyword>
<dbReference type="InterPro" id="IPR044926">
    <property type="entry name" value="RGS_subdomain_2"/>
</dbReference>
<keyword evidence="5 6" id="KW-0067">ATP-binding</keyword>
<feature type="domain" description="Protein kinase" evidence="7">
    <location>
        <begin position="187"/>
        <end position="508"/>
    </location>
</feature>
<dbReference type="AlphaFoldDB" id="A0AAD9CC17"/>
<dbReference type="PROSITE" id="PS50011">
    <property type="entry name" value="PROTEIN_KINASE_DOM"/>
    <property type="match status" value="1"/>
</dbReference>
<evidence type="ECO:0000256" key="3">
    <source>
        <dbReference type="ARBA" id="ARBA00022741"/>
    </source>
</evidence>
<dbReference type="InterPro" id="IPR000961">
    <property type="entry name" value="AGC-kinase_C"/>
</dbReference>
<dbReference type="InterPro" id="IPR000719">
    <property type="entry name" value="Prot_kinase_dom"/>
</dbReference>
<keyword evidence="11" id="KW-1185">Reference proteome</keyword>
<dbReference type="GO" id="GO:0005737">
    <property type="term" value="C:cytoplasm"/>
    <property type="evidence" value="ECO:0007669"/>
    <property type="project" value="TreeGrafter"/>
</dbReference>
<evidence type="ECO:0000256" key="1">
    <source>
        <dbReference type="ARBA" id="ARBA00022527"/>
    </source>
</evidence>
<feature type="domain" description="AGC-kinase C-terminal" evidence="9">
    <location>
        <begin position="413"/>
        <end position="478"/>
    </location>
</feature>
<dbReference type="InterPro" id="IPR008271">
    <property type="entry name" value="Ser/Thr_kinase_AS"/>
</dbReference>
<evidence type="ECO:0000259" key="9">
    <source>
        <dbReference type="PROSITE" id="PS51285"/>
    </source>
</evidence>
<dbReference type="SUPFAM" id="SSF48097">
    <property type="entry name" value="Regulator of G-protein signaling, RGS"/>
    <property type="match status" value="1"/>
</dbReference>
<dbReference type="PANTHER" id="PTHR24355:SF29">
    <property type="entry name" value="RHODOPSIN KINASE GRK7-B"/>
    <property type="match status" value="1"/>
</dbReference>
<dbReference type="Gene3D" id="1.10.167.10">
    <property type="entry name" value="Regulator of G-protein Signalling 4, domain 2"/>
    <property type="match status" value="1"/>
</dbReference>
<dbReference type="SUPFAM" id="SSF56112">
    <property type="entry name" value="Protein kinase-like (PK-like)"/>
    <property type="match status" value="1"/>
</dbReference>
<protein>
    <submittedName>
        <fullName evidence="10">Rhodopsin kinase grk7a</fullName>
    </submittedName>
</protein>
<keyword evidence="1" id="KW-0723">Serine/threonine-protein kinase</keyword>
<organism evidence="10 11">
    <name type="scientific">Dissostichus eleginoides</name>
    <name type="common">Patagonian toothfish</name>
    <name type="synonym">Dissostichus amissus</name>
    <dbReference type="NCBI Taxonomy" id="100907"/>
    <lineage>
        <taxon>Eukaryota</taxon>
        <taxon>Metazoa</taxon>
        <taxon>Chordata</taxon>
        <taxon>Craniata</taxon>
        <taxon>Vertebrata</taxon>
        <taxon>Euteleostomi</taxon>
        <taxon>Actinopterygii</taxon>
        <taxon>Neopterygii</taxon>
        <taxon>Teleostei</taxon>
        <taxon>Neoteleostei</taxon>
        <taxon>Acanthomorphata</taxon>
        <taxon>Eupercaria</taxon>
        <taxon>Perciformes</taxon>
        <taxon>Notothenioidei</taxon>
        <taxon>Nototheniidae</taxon>
        <taxon>Dissostichus</taxon>
    </lineage>
</organism>